<dbReference type="CDD" id="cd06294">
    <property type="entry name" value="PBP1_MalR-like"/>
    <property type="match status" value="1"/>
</dbReference>
<dbReference type="Pfam" id="PF00356">
    <property type="entry name" value="LacI"/>
    <property type="match status" value="1"/>
</dbReference>
<dbReference type="PANTHER" id="PTHR30146:SF109">
    <property type="entry name" value="HTH-TYPE TRANSCRIPTIONAL REGULATOR GALS"/>
    <property type="match status" value="1"/>
</dbReference>
<dbReference type="InterPro" id="IPR000843">
    <property type="entry name" value="HTH_LacI"/>
</dbReference>
<dbReference type="Proteomes" id="UP000551878">
    <property type="component" value="Unassembled WGS sequence"/>
</dbReference>
<keyword evidence="1" id="KW-0805">Transcription regulation</keyword>
<keyword evidence="3" id="KW-0804">Transcription</keyword>
<sequence length="357" mass="40263">MLYEGGEEGTMNVTIKDVAKRANVAPSTVSRVIANSSRISQRTKDKVREAMKELGYHPNFNARSLANQNTKTLGVVMPNSANKTFQNPFFPEVIRGISSKARELDYGLYLSTGQTEEEIYQEVQNMVQGKRVDAIILLYSRVNDRVMNYLYEQHFPFTVIGRPYDEKNMDITYVNNDNYRASKMVTEYLLLLGHERIAFIGGNLDFVVTVDHMEGYKDALENAEVAVRNDFTVFHEELQEGGQEAVIDLMSLPERPTALVVADDIMTFGVLRMLDEMGISVPEDLSIISFNNVLISELSHPPMTTVDINIYGLGYEAANCAIEKIMNPEIETKQVIIPHRLVKRQSCKKNEASISTS</sequence>
<dbReference type="EMBL" id="JACHHB010000012">
    <property type="protein sequence ID" value="MBB5174338.1"/>
    <property type="molecule type" value="Genomic_DNA"/>
</dbReference>
<dbReference type="InterPro" id="IPR010982">
    <property type="entry name" value="Lambda_DNA-bd_dom_sf"/>
</dbReference>
<keyword evidence="2 5" id="KW-0238">DNA-binding</keyword>
<feature type="domain" description="HTH lacI-type" evidence="4">
    <location>
        <begin position="13"/>
        <end position="67"/>
    </location>
</feature>
<dbReference type="SMART" id="SM00354">
    <property type="entry name" value="HTH_LACI"/>
    <property type="match status" value="1"/>
</dbReference>
<evidence type="ECO:0000256" key="1">
    <source>
        <dbReference type="ARBA" id="ARBA00023015"/>
    </source>
</evidence>
<accession>A0A840QSQ1</accession>
<dbReference type="SUPFAM" id="SSF47413">
    <property type="entry name" value="lambda repressor-like DNA-binding domains"/>
    <property type="match status" value="1"/>
</dbReference>
<dbReference type="GO" id="GO:0003700">
    <property type="term" value="F:DNA-binding transcription factor activity"/>
    <property type="evidence" value="ECO:0007669"/>
    <property type="project" value="TreeGrafter"/>
</dbReference>
<dbReference type="AlphaFoldDB" id="A0A840QSQ1"/>
<evidence type="ECO:0000256" key="2">
    <source>
        <dbReference type="ARBA" id="ARBA00023125"/>
    </source>
</evidence>
<name>A0A840QSQ1_9BACI</name>
<dbReference type="Gene3D" id="3.40.50.2300">
    <property type="match status" value="2"/>
</dbReference>
<keyword evidence="6" id="KW-1185">Reference proteome</keyword>
<dbReference type="Gene3D" id="1.10.260.40">
    <property type="entry name" value="lambda repressor-like DNA-binding domains"/>
    <property type="match status" value="1"/>
</dbReference>
<protein>
    <submittedName>
        <fullName evidence="5">DNA-binding LacI/PurR family transcriptional regulator</fullName>
    </submittedName>
</protein>
<dbReference type="CDD" id="cd01392">
    <property type="entry name" value="HTH_LacI"/>
    <property type="match status" value="1"/>
</dbReference>
<dbReference type="Pfam" id="PF13377">
    <property type="entry name" value="Peripla_BP_3"/>
    <property type="match status" value="1"/>
</dbReference>
<dbReference type="PANTHER" id="PTHR30146">
    <property type="entry name" value="LACI-RELATED TRANSCRIPTIONAL REPRESSOR"/>
    <property type="match status" value="1"/>
</dbReference>
<evidence type="ECO:0000259" key="4">
    <source>
        <dbReference type="PROSITE" id="PS50932"/>
    </source>
</evidence>
<gene>
    <name evidence="5" type="ORF">HNQ41_002553</name>
</gene>
<proteinExistence type="predicted"/>
<evidence type="ECO:0000256" key="3">
    <source>
        <dbReference type="ARBA" id="ARBA00023163"/>
    </source>
</evidence>
<evidence type="ECO:0000313" key="5">
    <source>
        <dbReference type="EMBL" id="MBB5174338.1"/>
    </source>
</evidence>
<dbReference type="InterPro" id="IPR046335">
    <property type="entry name" value="LacI/GalR-like_sensor"/>
</dbReference>
<dbReference type="PROSITE" id="PS50932">
    <property type="entry name" value="HTH_LACI_2"/>
    <property type="match status" value="1"/>
</dbReference>
<evidence type="ECO:0000313" key="6">
    <source>
        <dbReference type="Proteomes" id="UP000551878"/>
    </source>
</evidence>
<dbReference type="SUPFAM" id="SSF53822">
    <property type="entry name" value="Periplasmic binding protein-like I"/>
    <property type="match status" value="1"/>
</dbReference>
<dbReference type="GO" id="GO:0000976">
    <property type="term" value="F:transcription cis-regulatory region binding"/>
    <property type="evidence" value="ECO:0007669"/>
    <property type="project" value="TreeGrafter"/>
</dbReference>
<organism evidence="5 6">
    <name type="scientific">Texcoconibacillus texcoconensis</name>
    <dbReference type="NCBI Taxonomy" id="1095777"/>
    <lineage>
        <taxon>Bacteria</taxon>
        <taxon>Bacillati</taxon>
        <taxon>Bacillota</taxon>
        <taxon>Bacilli</taxon>
        <taxon>Bacillales</taxon>
        <taxon>Bacillaceae</taxon>
        <taxon>Texcoconibacillus</taxon>
    </lineage>
</organism>
<comment type="caution">
    <text evidence="5">The sequence shown here is derived from an EMBL/GenBank/DDBJ whole genome shotgun (WGS) entry which is preliminary data.</text>
</comment>
<reference evidence="5 6" key="1">
    <citation type="submission" date="2020-08" db="EMBL/GenBank/DDBJ databases">
        <title>Genomic Encyclopedia of Type Strains, Phase IV (KMG-IV): sequencing the most valuable type-strain genomes for metagenomic binning, comparative biology and taxonomic classification.</title>
        <authorList>
            <person name="Goeker M."/>
        </authorList>
    </citation>
    <scope>NUCLEOTIDE SEQUENCE [LARGE SCALE GENOMIC DNA]</scope>
    <source>
        <strain evidence="5 6">DSM 24696</strain>
    </source>
</reference>
<dbReference type="InterPro" id="IPR028082">
    <property type="entry name" value="Peripla_BP_I"/>
</dbReference>